<dbReference type="GeneID" id="84219152"/>
<sequence length="65" mass="7921">MTYYFKCKDLGWNCSFENHAEKREDIFPRIRIHFHYAHATNDIDEETMKKIESVIYEGEEYKGEI</sequence>
<dbReference type="RefSeq" id="WP_021787545.1">
    <property type="nucleotide sequence ID" value="NZ_CP015363.1"/>
</dbReference>
<dbReference type="Proteomes" id="UP000546917">
    <property type="component" value="Unassembled WGS sequence"/>
</dbReference>
<accession>A0A1V0N6A0</accession>
<keyword evidence="3" id="KW-1185">Reference proteome</keyword>
<dbReference type="EMBL" id="CP015363">
    <property type="protein sequence ID" value="ARD85606.1"/>
    <property type="molecule type" value="Genomic_DNA"/>
</dbReference>
<evidence type="ECO:0000313" key="1">
    <source>
        <dbReference type="EMBL" id="ARD85606.1"/>
    </source>
</evidence>
<gene>
    <name evidence="1" type="ORF">FAD_1767</name>
    <name evidence="2" type="ORF">HLB00_04115</name>
</gene>
<dbReference type="KEGG" id="fai:FAD_1767"/>
<reference evidence="2 4" key="2">
    <citation type="submission" date="2020-05" db="EMBL/GenBank/DDBJ databases">
        <authorList>
            <person name="Zhang R."/>
        </authorList>
    </citation>
    <scope>NUCLEOTIDE SEQUENCE [LARGE SCALE GENOMIC DNA]</scope>
    <source>
        <strain evidence="2 4">DSM 28986</strain>
    </source>
</reference>
<dbReference type="STRING" id="74969.FAD_1767"/>
<evidence type="ECO:0000313" key="3">
    <source>
        <dbReference type="Proteomes" id="UP000192050"/>
    </source>
</evidence>
<organism evidence="1 3">
    <name type="scientific">Ferroplasma acidiphilum</name>
    <dbReference type="NCBI Taxonomy" id="74969"/>
    <lineage>
        <taxon>Archaea</taxon>
        <taxon>Methanobacteriati</taxon>
        <taxon>Thermoplasmatota</taxon>
        <taxon>Thermoplasmata</taxon>
        <taxon>Thermoplasmatales</taxon>
        <taxon>Ferroplasmaceae</taxon>
        <taxon>Ferroplasma</taxon>
    </lineage>
</organism>
<dbReference type="OrthoDB" id="9023at2157"/>
<name>A0A1V0N6A0_9ARCH</name>
<evidence type="ECO:0000313" key="2">
    <source>
        <dbReference type="EMBL" id="NOL60018.1"/>
    </source>
</evidence>
<dbReference type="InterPro" id="IPR009409">
    <property type="entry name" value="DUF1059"/>
</dbReference>
<reference evidence="1 3" key="1">
    <citation type="submission" date="2011-10" db="EMBL/GenBank/DDBJ databases">
        <title>Metabolic and evolutionary patterns in the extreme acidophile Ferroplasma acidiphilum.</title>
        <authorList>
            <person name="Golyshina O.V."/>
            <person name="Kozyavkin S.A."/>
            <person name="Tatusov R.L."/>
            <person name="Slesarev A.I."/>
            <person name="Golyshin P.N."/>
        </authorList>
    </citation>
    <scope>NUCLEOTIDE SEQUENCE [LARGE SCALE GENOMIC DNA]</scope>
    <source>
        <strain evidence="1">Berkeley</strain>
        <strain evidence="3">Y</strain>
    </source>
</reference>
<dbReference type="AlphaFoldDB" id="A0A1V0N6A0"/>
<dbReference type="Pfam" id="PF06348">
    <property type="entry name" value="DUF1059"/>
    <property type="match status" value="1"/>
</dbReference>
<dbReference type="Proteomes" id="UP000192050">
    <property type="component" value="Chromosome"/>
</dbReference>
<protein>
    <submittedName>
        <fullName evidence="2">DUF1059 domain-containing protein</fullName>
    </submittedName>
    <submittedName>
        <fullName evidence="1">Metal-binding protein</fullName>
    </submittedName>
</protein>
<evidence type="ECO:0000313" key="4">
    <source>
        <dbReference type="Proteomes" id="UP000546917"/>
    </source>
</evidence>
<proteinExistence type="predicted"/>
<dbReference type="EMBL" id="JABGBP010000138">
    <property type="protein sequence ID" value="NOL60018.1"/>
    <property type="molecule type" value="Genomic_DNA"/>
</dbReference>